<dbReference type="KEGG" id="mmai:sS8_5328"/>
<dbReference type="RefSeq" id="WP_119632267.1">
    <property type="nucleotide sequence ID" value="NZ_AP017928.1"/>
</dbReference>
<evidence type="ECO:0000313" key="2">
    <source>
        <dbReference type="Proteomes" id="UP000266313"/>
    </source>
</evidence>
<name>A0A250L000_9GAMM</name>
<reference evidence="1 2" key="1">
    <citation type="submission" date="2016-12" db="EMBL/GenBank/DDBJ databases">
        <title>Genome sequencing of Methylocaldum marinum.</title>
        <authorList>
            <person name="Takeuchi M."/>
            <person name="Kamagata Y."/>
            <person name="Hiraoka S."/>
            <person name="Oshima K."/>
            <person name="Hattori M."/>
            <person name="Iwasaki W."/>
        </authorList>
    </citation>
    <scope>NUCLEOTIDE SEQUENCE [LARGE SCALE GENOMIC DNA]</scope>
    <source>
        <strain evidence="1 2">S8</strain>
    </source>
</reference>
<dbReference type="OrthoDB" id="5763356at2"/>
<evidence type="ECO:0000313" key="1">
    <source>
        <dbReference type="EMBL" id="BBA37248.1"/>
    </source>
</evidence>
<dbReference type="EMBL" id="AP017928">
    <property type="protein sequence ID" value="BBA37248.1"/>
    <property type="molecule type" value="Genomic_DNA"/>
</dbReference>
<proteinExistence type="predicted"/>
<protein>
    <submittedName>
        <fullName evidence="1">Uncharacterized protein</fullName>
    </submittedName>
</protein>
<gene>
    <name evidence="1" type="ORF">sS8_5328</name>
</gene>
<dbReference type="AlphaFoldDB" id="A0A250L000"/>
<accession>A0A250L000</accession>
<dbReference type="Proteomes" id="UP000266313">
    <property type="component" value="Chromosome"/>
</dbReference>
<organism evidence="1 2">
    <name type="scientific">Methylocaldum marinum</name>
    <dbReference type="NCBI Taxonomy" id="1432792"/>
    <lineage>
        <taxon>Bacteria</taxon>
        <taxon>Pseudomonadati</taxon>
        <taxon>Pseudomonadota</taxon>
        <taxon>Gammaproteobacteria</taxon>
        <taxon>Methylococcales</taxon>
        <taxon>Methylococcaceae</taxon>
        <taxon>Methylocaldum</taxon>
    </lineage>
</organism>
<keyword evidence="2" id="KW-1185">Reference proteome</keyword>
<sequence>MRLNVLQKLLERIYRVEVPLDVEDFLITDPDLARRLDTSVNPRESKEKLLVSQEDDHLDLALFLDASVLARLSDDNPLVSLHSENFVDFLLAVEGVSHFLYLIWNAGVERSVTLMELEMQAEVDKFVTAASLWKRQGKNLIPSKLRYCLFDAADYDAALDQVQRQRYEDASHYAGKYCLGLETRYLAKARATEMMEELRRFYRLTQGEKIRLIESVA</sequence>